<feature type="region of interest" description="Disordered" evidence="2">
    <location>
        <begin position="409"/>
        <end position="441"/>
    </location>
</feature>
<evidence type="ECO:0000256" key="2">
    <source>
        <dbReference type="SAM" id="MobiDB-lite"/>
    </source>
</evidence>
<dbReference type="InterPro" id="IPR003870">
    <property type="entry name" value="DUF222"/>
</dbReference>
<reference evidence="4 5" key="1">
    <citation type="submission" date="2021-11" db="EMBL/GenBank/DDBJ databases">
        <title>Whole genome sequences of diphtheriae toxin producing Corynebacterium ulcerans isolates from cats in Osaka, Japan.</title>
        <authorList>
            <person name="Umeda K."/>
            <person name="Hirai Y."/>
        </authorList>
    </citation>
    <scope>NUCLEOTIDE SEQUENCE [LARGE SCALE GENOMIC DNA]</scope>
    <source>
        <strain evidence="4 5">12109B-1</strain>
    </source>
</reference>
<sequence>MQEISEAIDRIADDIASLRELLTEPEKINFSEVVDSFVKLEQAFSFKGYSDAFVAYCAHINNAGTLVGSKKSVDFLVNGLDLSLSEARDRLARGINLFSSPLVVAEECNNLRENAAKTKVEKLKIIDRELRSLKENTEIGTHCLRAEFISKAQDMGAEALGQYMRNRVKEINCKSDPDPYAALKRRKLTVSKPDKDGGVYVNGYLPPATGALLKSLLTPARRKGAASPVAPEKDKRTWAQRRVDVFHQCLAQNSSMIAKQHGGVGTVIVSATMEELEKANFSTRFYTNTDVELSPLDLLMLGLRDDLFACLMNKQGIPLQLGRSKRTASVYQRLALVAREAVCSHPHCEQPASHCDVHHLVAWFEGGRTDLENLTLLCRHHHTSNNDRRDFRFGVGHYGEEAGVVKFYRPGAPPEENESPARRKSAGYRIRLADTPTRQSA</sequence>
<dbReference type="SMART" id="SM00507">
    <property type="entry name" value="HNHc"/>
    <property type="match status" value="1"/>
</dbReference>
<evidence type="ECO:0000313" key="5">
    <source>
        <dbReference type="Proteomes" id="UP001205910"/>
    </source>
</evidence>
<evidence type="ECO:0000313" key="4">
    <source>
        <dbReference type="EMBL" id="GJJ42053.1"/>
    </source>
</evidence>
<dbReference type="EMBL" id="BQFK01000001">
    <property type="protein sequence ID" value="GJJ42053.1"/>
    <property type="molecule type" value="Genomic_DNA"/>
</dbReference>
<evidence type="ECO:0000259" key="3">
    <source>
        <dbReference type="SMART" id="SM00507"/>
    </source>
</evidence>
<dbReference type="Proteomes" id="UP001205910">
    <property type="component" value="Unassembled WGS sequence"/>
</dbReference>
<dbReference type="CDD" id="cd00085">
    <property type="entry name" value="HNHc"/>
    <property type="match status" value="1"/>
</dbReference>
<comment type="caution">
    <text evidence="4">The sequence shown here is derived from an EMBL/GenBank/DDBJ whole genome shotgun (WGS) entry which is preliminary data.</text>
</comment>
<dbReference type="InterPro" id="IPR003615">
    <property type="entry name" value="HNH_nuc"/>
</dbReference>
<name>A0ABD0BEU6_CORUL</name>
<dbReference type="Pfam" id="PF01844">
    <property type="entry name" value="HNH"/>
    <property type="match status" value="1"/>
</dbReference>
<dbReference type="InterPro" id="IPR002711">
    <property type="entry name" value="HNH"/>
</dbReference>
<proteinExistence type="inferred from homology"/>
<comment type="similarity">
    <text evidence="1">Belongs to the Rv1128c/1148c/1588c/1702c/1945/3466 family.</text>
</comment>
<feature type="domain" description="HNH nuclease" evidence="3">
    <location>
        <begin position="331"/>
        <end position="383"/>
    </location>
</feature>
<organism evidence="4 5">
    <name type="scientific">Corynebacterium ulcerans</name>
    <dbReference type="NCBI Taxonomy" id="65058"/>
    <lineage>
        <taxon>Bacteria</taxon>
        <taxon>Bacillati</taxon>
        <taxon>Actinomycetota</taxon>
        <taxon>Actinomycetes</taxon>
        <taxon>Mycobacteriales</taxon>
        <taxon>Corynebacteriaceae</taxon>
        <taxon>Corynebacterium</taxon>
    </lineage>
</organism>
<gene>
    <name evidence="4" type="ORF">CULCOIPH005_02420</name>
</gene>
<dbReference type="Gene3D" id="1.10.30.50">
    <property type="match status" value="1"/>
</dbReference>
<dbReference type="AlphaFoldDB" id="A0ABD0BEU6"/>
<accession>A0ABD0BEU6</accession>
<dbReference type="RefSeq" id="WP_014835706.1">
    <property type="nucleotide sequence ID" value="NZ_AP019662.1"/>
</dbReference>
<protein>
    <recommendedName>
        <fullName evidence="3">HNH nuclease domain-containing protein</fullName>
    </recommendedName>
</protein>
<evidence type="ECO:0000256" key="1">
    <source>
        <dbReference type="ARBA" id="ARBA00023450"/>
    </source>
</evidence>
<dbReference type="Pfam" id="PF02720">
    <property type="entry name" value="DUF222"/>
    <property type="match status" value="1"/>
</dbReference>